<protein>
    <submittedName>
        <fullName evidence="1">Uncharacterized protein</fullName>
    </submittedName>
</protein>
<dbReference type="AlphaFoldDB" id="A0AAW2QLU8"/>
<reference evidence="1" key="2">
    <citation type="journal article" date="2024" name="Plant">
        <title>Genomic evolution and insights into agronomic trait innovations of Sesamum species.</title>
        <authorList>
            <person name="Miao H."/>
            <person name="Wang L."/>
            <person name="Qu L."/>
            <person name="Liu H."/>
            <person name="Sun Y."/>
            <person name="Le M."/>
            <person name="Wang Q."/>
            <person name="Wei S."/>
            <person name="Zheng Y."/>
            <person name="Lin W."/>
            <person name="Duan Y."/>
            <person name="Cao H."/>
            <person name="Xiong S."/>
            <person name="Wang X."/>
            <person name="Wei L."/>
            <person name="Li C."/>
            <person name="Ma Q."/>
            <person name="Ju M."/>
            <person name="Zhao R."/>
            <person name="Li G."/>
            <person name="Mu C."/>
            <person name="Tian Q."/>
            <person name="Mei H."/>
            <person name="Zhang T."/>
            <person name="Gao T."/>
            <person name="Zhang H."/>
        </authorList>
    </citation>
    <scope>NUCLEOTIDE SEQUENCE</scope>
    <source>
        <strain evidence="1">KEN8</strain>
    </source>
</reference>
<dbReference type="SUPFAM" id="SSF50630">
    <property type="entry name" value="Acid proteases"/>
    <property type="match status" value="1"/>
</dbReference>
<accession>A0AAW2QLU8</accession>
<dbReference type="InterPro" id="IPR021109">
    <property type="entry name" value="Peptidase_aspartic_dom_sf"/>
</dbReference>
<dbReference type="CDD" id="cd00303">
    <property type="entry name" value="retropepsin_like"/>
    <property type="match status" value="1"/>
</dbReference>
<comment type="caution">
    <text evidence="1">The sequence shown here is derived from an EMBL/GenBank/DDBJ whole genome shotgun (WGS) entry which is preliminary data.</text>
</comment>
<proteinExistence type="predicted"/>
<dbReference type="Gene3D" id="2.40.70.10">
    <property type="entry name" value="Acid Proteases"/>
    <property type="match status" value="1"/>
</dbReference>
<dbReference type="EMBL" id="JACGWM010000006">
    <property type="protein sequence ID" value="KAL0368501.1"/>
    <property type="molecule type" value="Genomic_DNA"/>
</dbReference>
<dbReference type="PANTHER" id="PTHR33437:SF2">
    <property type="entry name" value="OS06G0361200 PROTEIN"/>
    <property type="match status" value="1"/>
</dbReference>
<reference evidence="1" key="1">
    <citation type="submission" date="2020-06" db="EMBL/GenBank/DDBJ databases">
        <authorList>
            <person name="Li T."/>
            <person name="Hu X."/>
            <person name="Zhang T."/>
            <person name="Song X."/>
            <person name="Zhang H."/>
            <person name="Dai N."/>
            <person name="Sheng W."/>
            <person name="Hou X."/>
            <person name="Wei L."/>
        </authorList>
    </citation>
    <scope>NUCLEOTIDE SEQUENCE</scope>
    <source>
        <strain evidence="1">KEN8</strain>
        <tissue evidence="1">Leaf</tissue>
    </source>
</reference>
<name>A0AAW2QLU8_9LAMI</name>
<organism evidence="1">
    <name type="scientific">Sesamum calycinum</name>
    <dbReference type="NCBI Taxonomy" id="2727403"/>
    <lineage>
        <taxon>Eukaryota</taxon>
        <taxon>Viridiplantae</taxon>
        <taxon>Streptophyta</taxon>
        <taxon>Embryophyta</taxon>
        <taxon>Tracheophyta</taxon>
        <taxon>Spermatophyta</taxon>
        <taxon>Magnoliopsida</taxon>
        <taxon>eudicotyledons</taxon>
        <taxon>Gunneridae</taxon>
        <taxon>Pentapetalae</taxon>
        <taxon>asterids</taxon>
        <taxon>lamiids</taxon>
        <taxon>Lamiales</taxon>
        <taxon>Pedaliaceae</taxon>
        <taxon>Sesamum</taxon>
    </lineage>
</organism>
<sequence>MPIGTYGDDLVKQLVRSLKGNTFDWYIDLEKEEPVIDYINRWRNLSLNCKDTLSEVSTIEICIQGMHWGLCYILQGILPKPFEELATKAHDMELSITTNGVEGPSVQEPRRAKEIQELKKGDKSYSKAPSKESMKVNVVLFKLKSTAKDSAAQRIMDDPKYCKCHRLVGHAIQDCFVFKDKVMQLARQDEDLLIGSKPHNHPLFMAGYAGEQKVNRIFIDGGSTINILPLRTLKELGIPMDELLNNHLMIQSFNQGGQRAIAIIRMELLMDDTVSTSLFHVIDTKTSYNMLLGRPLATQKFRGSFNMASVLQILPQQYSEKGVC</sequence>
<dbReference type="PANTHER" id="PTHR33437">
    <property type="entry name" value="OS06G0361200 PROTEIN"/>
    <property type="match status" value="1"/>
</dbReference>
<gene>
    <name evidence="1" type="ORF">Scaly_1069000</name>
</gene>
<evidence type="ECO:0000313" key="1">
    <source>
        <dbReference type="EMBL" id="KAL0368501.1"/>
    </source>
</evidence>